<feature type="transmembrane region" description="Helical" evidence="8">
    <location>
        <begin position="170"/>
        <end position="193"/>
    </location>
</feature>
<keyword evidence="3 8" id="KW-0812">Transmembrane</keyword>
<evidence type="ECO:0000313" key="10">
    <source>
        <dbReference type="Proteomes" id="UP000178450"/>
    </source>
</evidence>
<evidence type="ECO:0000313" key="9">
    <source>
        <dbReference type="EMBL" id="OGK65016.1"/>
    </source>
</evidence>
<evidence type="ECO:0008006" key="11">
    <source>
        <dbReference type="Google" id="ProtNLM"/>
    </source>
</evidence>
<organism evidence="9 10">
    <name type="scientific">Candidatus Roizmanbacteria bacterium RIFOXYA1_FULL_41_12</name>
    <dbReference type="NCBI Taxonomy" id="1802082"/>
    <lineage>
        <taxon>Bacteria</taxon>
        <taxon>Candidatus Roizmaniibacteriota</taxon>
    </lineage>
</organism>
<evidence type="ECO:0000256" key="3">
    <source>
        <dbReference type="ARBA" id="ARBA00022692"/>
    </source>
</evidence>
<dbReference type="GO" id="GO:0009252">
    <property type="term" value="P:peptidoglycan biosynthetic process"/>
    <property type="evidence" value="ECO:0007669"/>
    <property type="project" value="UniProtKB-KW"/>
</dbReference>
<comment type="subcellular location">
    <subcellularLocation>
        <location evidence="1">Cell membrane</location>
        <topology evidence="1">Multi-pass membrane protein</topology>
    </subcellularLocation>
</comment>
<evidence type="ECO:0000256" key="6">
    <source>
        <dbReference type="ARBA" id="ARBA00022989"/>
    </source>
</evidence>
<accession>A0A1F7KAX4</accession>
<feature type="transmembrane region" description="Helical" evidence="8">
    <location>
        <begin position="199"/>
        <end position="224"/>
    </location>
</feature>
<dbReference type="AlphaFoldDB" id="A0A1F7KAX4"/>
<evidence type="ECO:0000256" key="5">
    <source>
        <dbReference type="ARBA" id="ARBA00022984"/>
    </source>
</evidence>
<comment type="caution">
    <text evidence="9">The sequence shown here is derived from an EMBL/GenBank/DDBJ whole genome shotgun (WGS) entry which is preliminary data.</text>
</comment>
<feature type="transmembrane region" description="Helical" evidence="8">
    <location>
        <begin position="62"/>
        <end position="84"/>
    </location>
</feature>
<feature type="transmembrane region" description="Helical" evidence="8">
    <location>
        <begin position="419"/>
        <end position="442"/>
    </location>
</feature>
<dbReference type="GO" id="GO:0015648">
    <property type="term" value="F:lipid-linked peptidoglycan transporter activity"/>
    <property type="evidence" value="ECO:0007669"/>
    <property type="project" value="TreeGrafter"/>
</dbReference>
<evidence type="ECO:0000256" key="7">
    <source>
        <dbReference type="ARBA" id="ARBA00023136"/>
    </source>
</evidence>
<feature type="transmembrane region" description="Helical" evidence="8">
    <location>
        <begin position="317"/>
        <end position="341"/>
    </location>
</feature>
<dbReference type="PRINTS" id="PR01806">
    <property type="entry name" value="VIRFACTRMVIN"/>
</dbReference>
<dbReference type="PANTHER" id="PTHR47019">
    <property type="entry name" value="LIPID II FLIPPASE MURJ"/>
    <property type="match status" value="1"/>
</dbReference>
<dbReference type="GO" id="GO:0008360">
    <property type="term" value="P:regulation of cell shape"/>
    <property type="evidence" value="ECO:0007669"/>
    <property type="project" value="UniProtKB-KW"/>
</dbReference>
<keyword evidence="5" id="KW-0573">Peptidoglycan synthesis</keyword>
<dbReference type="EMBL" id="MGBG01000012">
    <property type="protein sequence ID" value="OGK65016.1"/>
    <property type="molecule type" value="Genomic_DNA"/>
</dbReference>
<sequence>MLKFIKSFYTRRQTTLFTSTVVVALTLILARLLGLFKLRVLTGFYAQQELDLFLAAFRLPDFIFEVFVAGSIASCFIPIVNDILNDSSQNKHEAMLFSQSLSVIFLFFWLIFTVVMYFYAETITAILVPGYTQSQIAVVAKMSNSILFFQVPFLLLGNVIAALMQSSRQFLIPGLAPVFYNLGIIFGVVFWAGRYGLNGALYGIILGSFLYFLIVFVGLFWLGFPLQFRLDLKSIRIRAFFKLFWPRFFTSITTQIDATVDLALSTLRGLGSYTSFYLARNLQILPVSLFGIAISQSALPFFTSLYQQGKQKELMDLFIRLVLQIIFVMLPFVVFFIALRIPLVRLFFGGQMFDWDATVTTARVLSVFALSLPFHTIYYVITRVYFAIQDTRTPFVTSLIFTIINTVLSVLFIKIYQLPIWYLALSFTLSITANSAILMFILLKRLDHYNMAAFVSKLAIMGFISLTTMSIVWTAKRLFDGLIFDTTRTLNLFILTFVCVLIGLIVYVYLAWVFLPKILSETIGLLTRLAIIKKGLNRYRKFFYAQKVILTTEDHYDDKILK</sequence>
<dbReference type="InterPro" id="IPR004268">
    <property type="entry name" value="MurJ"/>
</dbReference>
<keyword evidence="7 8" id="KW-0472">Membrane</keyword>
<feature type="transmembrane region" description="Helical" evidence="8">
    <location>
        <begin position="454"/>
        <end position="473"/>
    </location>
</feature>
<feature type="transmembrane region" description="Helical" evidence="8">
    <location>
        <begin position="284"/>
        <end position="305"/>
    </location>
</feature>
<evidence type="ECO:0000256" key="1">
    <source>
        <dbReference type="ARBA" id="ARBA00004651"/>
    </source>
</evidence>
<gene>
    <name evidence="9" type="ORF">A2209_00390</name>
</gene>
<feature type="transmembrane region" description="Helical" evidence="8">
    <location>
        <begin position="361"/>
        <end position="381"/>
    </location>
</feature>
<protein>
    <recommendedName>
        <fullName evidence="11">Lipid II flippase MurJ</fullName>
    </recommendedName>
</protein>
<dbReference type="InterPro" id="IPR051050">
    <property type="entry name" value="Lipid_II_flippase_MurJ/MviN"/>
</dbReference>
<feature type="transmembrane region" description="Helical" evidence="8">
    <location>
        <begin position="21"/>
        <end position="42"/>
    </location>
</feature>
<dbReference type="GO" id="GO:0034204">
    <property type="term" value="P:lipid translocation"/>
    <property type="evidence" value="ECO:0007669"/>
    <property type="project" value="TreeGrafter"/>
</dbReference>
<feature type="transmembrane region" description="Helical" evidence="8">
    <location>
        <begin position="96"/>
        <end position="120"/>
    </location>
</feature>
<keyword evidence="2" id="KW-1003">Cell membrane</keyword>
<evidence type="ECO:0000256" key="2">
    <source>
        <dbReference type="ARBA" id="ARBA00022475"/>
    </source>
</evidence>
<reference evidence="9 10" key="1">
    <citation type="journal article" date="2016" name="Nat. Commun.">
        <title>Thousands of microbial genomes shed light on interconnected biogeochemical processes in an aquifer system.</title>
        <authorList>
            <person name="Anantharaman K."/>
            <person name="Brown C.T."/>
            <person name="Hug L.A."/>
            <person name="Sharon I."/>
            <person name="Castelle C.J."/>
            <person name="Probst A.J."/>
            <person name="Thomas B.C."/>
            <person name="Singh A."/>
            <person name="Wilkins M.J."/>
            <person name="Karaoz U."/>
            <person name="Brodie E.L."/>
            <person name="Williams K.H."/>
            <person name="Hubbard S.S."/>
            <person name="Banfield J.F."/>
        </authorList>
    </citation>
    <scope>NUCLEOTIDE SEQUENCE [LARGE SCALE GENOMIC DNA]</scope>
</reference>
<dbReference type="Proteomes" id="UP000178450">
    <property type="component" value="Unassembled WGS sequence"/>
</dbReference>
<evidence type="ECO:0000256" key="8">
    <source>
        <dbReference type="SAM" id="Phobius"/>
    </source>
</evidence>
<feature type="transmembrane region" description="Helical" evidence="8">
    <location>
        <begin position="493"/>
        <end position="515"/>
    </location>
</feature>
<evidence type="ECO:0000256" key="4">
    <source>
        <dbReference type="ARBA" id="ARBA00022960"/>
    </source>
</evidence>
<dbReference type="GO" id="GO:0005886">
    <property type="term" value="C:plasma membrane"/>
    <property type="evidence" value="ECO:0007669"/>
    <property type="project" value="UniProtKB-SubCell"/>
</dbReference>
<feature type="transmembrane region" description="Helical" evidence="8">
    <location>
        <begin position="393"/>
        <end position="413"/>
    </location>
</feature>
<dbReference type="PANTHER" id="PTHR47019:SF1">
    <property type="entry name" value="LIPID II FLIPPASE MURJ"/>
    <property type="match status" value="1"/>
</dbReference>
<proteinExistence type="predicted"/>
<feature type="transmembrane region" description="Helical" evidence="8">
    <location>
        <begin position="146"/>
        <end position="163"/>
    </location>
</feature>
<dbReference type="Pfam" id="PF03023">
    <property type="entry name" value="MurJ"/>
    <property type="match status" value="1"/>
</dbReference>
<feature type="transmembrane region" description="Helical" evidence="8">
    <location>
        <begin position="244"/>
        <end position="264"/>
    </location>
</feature>
<keyword evidence="6 8" id="KW-1133">Transmembrane helix</keyword>
<keyword evidence="4" id="KW-0133">Cell shape</keyword>
<name>A0A1F7KAX4_9BACT</name>